<evidence type="ECO:0000259" key="3">
    <source>
        <dbReference type="Pfam" id="PF00338"/>
    </source>
</evidence>
<dbReference type="InterPro" id="IPR027486">
    <property type="entry name" value="Ribosomal_uS10_dom"/>
</dbReference>
<dbReference type="RefSeq" id="YP_010152743.1">
    <property type="nucleotide sequence ID" value="NC_057169.1"/>
</dbReference>
<organism evidence="4">
    <name type="scientific">Aureoumbra lagunensis</name>
    <dbReference type="NCBI Taxonomy" id="44058"/>
    <lineage>
        <taxon>Eukaryota</taxon>
        <taxon>Sar</taxon>
        <taxon>Stramenopiles</taxon>
        <taxon>Ochrophyta</taxon>
        <taxon>Pelagophyceae</taxon>
        <taxon>Pelagomonadales</taxon>
        <taxon>Aureoumbra</taxon>
    </lineage>
</organism>
<evidence type="ECO:0000313" key="4">
    <source>
        <dbReference type="EMBL" id="QQW50391.1"/>
    </source>
</evidence>
<name>A0A7U0KSI2_9STRA</name>
<dbReference type="Gene3D" id="3.30.70.600">
    <property type="entry name" value="Ribosomal protein S10 domain"/>
    <property type="match status" value="1"/>
</dbReference>
<dbReference type="EMBL" id="MW438350">
    <property type="protein sequence ID" value="QQW50391.1"/>
    <property type="molecule type" value="Genomic_DNA"/>
</dbReference>
<accession>A0A7U0KSI2</accession>
<keyword evidence="2" id="KW-0687">Ribonucleoprotein</keyword>
<dbReference type="GO" id="GO:0005840">
    <property type="term" value="C:ribosome"/>
    <property type="evidence" value="ECO:0007669"/>
    <property type="project" value="UniProtKB-KW"/>
</dbReference>
<dbReference type="GeneID" id="67154291"/>
<dbReference type="GO" id="GO:1990904">
    <property type="term" value="C:ribonucleoprotein complex"/>
    <property type="evidence" value="ECO:0007669"/>
    <property type="project" value="UniProtKB-KW"/>
</dbReference>
<proteinExistence type="predicted"/>
<dbReference type="AlphaFoldDB" id="A0A7U0KSI2"/>
<dbReference type="Pfam" id="PF00338">
    <property type="entry name" value="Ribosomal_S10"/>
    <property type="match status" value="1"/>
</dbReference>
<dbReference type="InterPro" id="IPR036838">
    <property type="entry name" value="Ribosomal_uS10_dom_sf"/>
</dbReference>
<sequence>MLTKQKIYIKIQLVSYNVFHIKLLYDKLFILFKPFLLKRFFLPKKRKKFSVRKSPFAHSRSIEQFMLTEYRCCFILSGNCVYSVTKFFSSVFVKNVAVSINILEKA</sequence>
<geneLocation type="mitochondrion" evidence="4"/>
<protein>
    <recommendedName>
        <fullName evidence="3">Small ribosomal subunit protein uS10 domain-containing protein</fullName>
    </recommendedName>
</protein>
<evidence type="ECO:0000256" key="2">
    <source>
        <dbReference type="ARBA" id="ARBA00023274"/>
    </source>
</evidence>
<feature type="domain" description="Small ribosomal subunit protein uS10" evidence="3">
    <location>
        <begin position="39"/>
        <end position="100"/>
    </location>
</feature>
<evidence type="ECO:0000256" key="1">
    <source>
        <dbReference type="ARBA" id="ARBA00022980"/>
    </source>
</evidence>
<keyword evidence="1" id="KW-0689">Ribosomal protein</keyword>
<dbReference type="SUPFAM" id="SSF54999">
    <property type="entry name" value="Ribosomal protein S10"/>
    <property type="match status" value="1"/>
</dbReference>
<reference evidence="4" key="1">
    <citation type="journal article" date="2021" name="Genome Biol. Evol.">
        <title>Mitochondrial genome evolution in pelagophyte algae.</title>
        <authorList>
            <person name="Sibbald S.J."/>
            <person name="Lawton M."/>
            <person name="Archibald J.M."/>
        </authorList>
    </citation>
    <scope>NUCLEOTIDE SEQUENCE</scope>
    <source>
        <strain evidence="4">CCMP1510</strain>
    </source>
</reference>
<keyword evidence="4" id="KW-0496">Mitochondrion</keyword>